<evidence type="ECO:0000256" key="2">
    <source>
        <dbReference type="ARBA" id="ARBA00022840"/>
    </source>
</evidence>
<evidence type="ECO:0000313" key="7">
    <source>
        <dbReference type="EMBL" id="MEA9356477.1"/>
    </source>
</evidence>
<dbReference type="InterPro" id="IPR058031">
    <property type="entry name" value="AAA_lid_NorR"/>
</dbReference>
<dbReference type="InterPro" id="IPR027417">
    <property type="entry name" value="P-loop_NTPase"/>
</dbReference>
<dbReference type="InterPro" id="IPR029016">
    <property type="entry name" value="GAF-like_dom_sf"/>
</dbReference>
<dbReference type="CDD" id="cd00009">
    <property type="entry name" value="AAA"/>
    <property type="match status" value="1"/>
</dbReference>
<sequence>MLASFSEFKFYQSFRIPVEEADDLRFLVQMAREKGGQEEYIDDAKLIDISLTGLGFATAERISVGREITISLQFKKHHMDLTGKVVRAFSQTLDDQKIIYGIEIEEEKGIAKFLEHYILGFSSERLKNCLIDSAIKERYTKATDGFEIFSLLLSLFKDITHFGDKEGFIESMLDEVIRILNAQRASLFLINPETNELEAVCALGIRKEQLKFDYRVGIAGSVFTTGVALNIDTIHDSTRFNEAFDMKFGFETKSIICHPIHNREDKIIGVIEVLNKRNEDRFSIEDEKTMKVLSLIFSSVFYNFTPMSDKSLIRRFSNPFDRKNALIGRVPHVASLRSTIVKLKDIEAPVLIFGERGVGKSLYSKILHVEGQRGLKGFEVINCADKDQDFVGRQLFGPDETECKLITCQGGTVQLHEIWALSPKHQKMLLETMKSRHIPETKFSLDVRIVATTTRDLGLLVSNGDFDNELYEYISKATVFMEPLRRRGDDIELLCDYFLKLECKKEGLLLKSFAPKLMEKLKKYDWPGNIKELKLCVERAVLYNPKSHVITDIEIEDSASPLVDLSEKKRMFGDLPFVSDHSIALKDRMSLVEREMIHAEIRRCNGNKSKAAKAMGISREALRKKLLMSTDILKSLNLSEDERLRFLKEDDEFANAA</sequence>
<dbReference type="InterPro" id="IPR003018">
    <property type="entry name" value="GAF"/>
</dbReference>
<dbReference type="Pfam" id="PF02954">
    <property type="entry name" value="HTH_8"/>
    <property type="match status" value="1"/>
</dbReference>
<dbReference type="InterPro" id="IPR009057">
    <property type="entry name" value="Homeodomain-like_sf"/>
</dbReference>
<dbReference type="SUPFAM" id="SSF46689">
    <property type="entry name" value="Homeodomain-like"/>
    <property type="match status" value="1"/>
</dbReference>
<dbReference type="RefSeq" id="WP_323576178.1">
    <property type="nucleotide sequence ID" value="NZ_JAYGJQ010000001.1"/>
</dbReference>
<evidence type="ECO:0000259" key="6">
    <source>
        <dbReference type="PROSITE" id="PS50045"/>
    </source>
</evidence>
<dbReference type="Gene3D" id="1.10.10.60">
    <property type="entry name" value="Homeodomain-like"/>
    <property type="match status" value="1"/>
</dbReference>
<evidence type="ECO:0000256" key="5">
    <source>
        <dbReference type="ARBA" id="ARBA00023163"/>
    </source>
</evidence>
<dbReference type="Pfam" id="PF07238">
    <property type="entry name" value="PilZ"/>
    <property type="match status" value="1"/>
</dbReference>
<dbReference type="EMBL" id="JAYGJQ010000001">
    <property type="protein sequence ID" value="MEA9356477.1"/>
    <property type="molecule type" value="Genomic_DNA"/>
</dbReference>
<dbReference type="Gene3D" id="1.10.8.60">
    <property type="match status" value="1"/>
</dbReference>
<dbReference type="Pfam" id="PF25601">
    <property type="entry name" value="AAA_lid_14"/>
    <property type="match status" value="1"/>
</dbReference>
<dbReference type="InterPro" id="IPR002078">
    <property type="entry name" value="Sigma_54_int"/>
</dbReference>
<dbReference type="InterPro" id="IPR009875">
    <property type="entry name" value="PilZ_domain"/>
</dbReference>
<dbReference type="Pfam" id="PF00158">
    <property type="entry name" value="Sigma54_activat"/>
    <property type="match status" value="1"/>
</dbReference>
<keyword evidence="8" id="KW-1185">Reference proteome</keyword>
<keyword evidence="4" id="KW-0238">DNA-binding</keyword>
<keyword evidence="5" id="KW-0804">Transcription</keyword>
<keyword evidence="3" id="KW-0805">Transcription regulation</keyword>
<dbReference type="SMART" id="SM00065">
    <property type="entry name" value="GAF"/>
    <property type="match status" value="1"/>
</dbReference>
<evidence type="ECO:0000256" key="3">
    <source>
        <dbReference type="ARBA" id="ARBA00023015"/>
    </source>
</evidence>
<dbReference type="Gene3D" id="3.40.50.300">
    <property type="entry name" value="P-loop containing nucleotide triphosphate hydrolases"/>
    <property type="match status" value="1"/>
</dbReference>
<dbReference type="SUPFAM" id="SSF55781">
    <property type="entry name" value="GAF domain-like"/>
    <property type="match status" value="1"/>
</dbReference>
<dbReference type="PANTHER" id="PTHR32071">
    <property type="entry name" value="TRANSCRIPTIONAL REGULATORY PROTEIN"/>
    <property type="match status" value="1"/>
</dbReference>
<evidence type="ECO:0000256" key="4">
    <source>
        <dbReference type="ARBA" id="ARBA00023125"/>
    </source>
</evidence>
<organism evidence="7 8">
    <name type="scientific">Bacteriovorax antarcticus</name>
    <dbReference type="NCBI Taxonomy" id="3088717"/>
    <lineage>
        <taxon>Bacteria</taxon>
        <taxon>Pseudomonadati</taxon>
        <taxon>Bdellovibrionota</taxon>
        <taxon>Bacteriovoracia</taxon>
        <taxon>Bacteriovoracales</taxon>
        <taxon>Bacteriovoracaceae</taxon>
        <taxon>Bacteriovorax</taxon>
    </lineage>
</organism>
<keyword evidence="1" id="KW-0547">Nucleotide-binding</keyword>
<gene>
    <name evidence="7" type="ORF">SHI21_09695</name>
</gene>
<reference evidence="7 8" key="1">
    <citation type="submission" date="2023-11" db="EMBL/GenBank/DDBJ databases">
        <title>A Novel Polar Bacteriovorax (B. antarcticus) Isolated from the Biocrust in Antarctica.</title>
        <authorList>
            <person name="Mun W."/>
            <person name="Choi S.Y."/>
            <person name="Mitchell R.J."/>
        </authorList>
    </citation>
    <scope>NUCLEOTIDE SEQUENCE [LARGE SCALE GENOMIC DNA]</scope>
    <source>
        <strain evidence="7 8">PP10</strain>
    </source>
</reference>
<evidence type="ECO:0000313" key="8">
    <source>
        <dbReference type="Proteomes" id="UP001302274"/>
    </source>
</evidence>
<feature type="domain" description="Sigma-54 factor interaction" evidence="6">
    <location>
        <begin position="326"/>
        <end position="542"/>
    </location>
</feature>
<dbReference type="PROSITE" id="PS50045">
    <property type="entry name" value="SIGMA54_INTERACT_4"/>
    <property type="match status" value="1"/>
</dbReference>
<keyword evidence="2" id="KW-0067">ATP-binding</keyword>
<evidence type="ECO:0000256" key="1">
    <source>
        <dbReference type="ARBA" id="ARBA00022741"/>
    </source>
</evidence>
<name>A0ABU5VV32_9BACT</name>
<dbReference type="Gene3D" id="3.30.450.40">
    <property type="match status" value="1"/>
</dbReference>
<proteinExistence type="predicted"/>
<dbReference type="InterPro" id="IPR002197">
    <property type="entry name" value="HTH_Fis"/>
</dbReference>
<protein>
    <submittedName>
        <fullName evidence="7">Sigma 54-interacting transcriptional regulator</fullName>
    </submittedName>
</protein>
<dbReference type="SUPFAM" id="SSF52540">
    <property type="entry name" value="P-loop containing nucleoside triphosphate hydrolases"/>
    <property type="match status" value="1"/>
</dbReference>
<comment type="caution">
    <text evidence="7">The sequence shown here is derived from an EMBL/GenBank/DDBJ whole genome shotgun (WGS) entry which is preliminary data.</text>
</comment>
<accession>A0ABU5VV32</accession>
<dbReference type="Proteomes" id="UP001302274">
    <property type="component" value="Unassembled WGS sequence"/>
</dbReference>
<dbReference type="Pfam" id="PF01590">
    <property type="entry name" value="GAF"/>
    <property type="match status" value="1"/>
</dbReference>